<reference evidence="6 7" key="1">
    <citation type="journal article" date="2017" name="Int. J. Syst. Evol. Microbiol.">
        <title>Aquarickettsiella crustaci n. gen. n. sp. (Gammaproteobacteria: Legionellales: Coxiellaceae); a bacterial pathogen of the freshwater crustacean: Gammarus fossarum (Malacostraca: Amphipoda).</title>
        <authorList>
            <person name="Bojko J."/>
            <person name="Dunn A.M."/>
            <person name="Stebbing P.D."/>
            <person name="Van Aerle R."/>
            <person name="Bacela-Spychalska K."/>
            <person name="Bean T.P."/>
            <person name="Stentiford G.D."/>
        </authorList>
    </citation>
    <scope>NUCLEOTIDE SEQUENCE [LARGE SCALE GENOMIC DNA]</scope>
    <source>
        <strain evidence="6">RA15029</strain>
    </source>
</reference>
<feature type="transmembrane region" description="Helical" evidence="5">
    <location>
        <begin position="21"/>
        <end position="44"/>
    </location>
</feature>
<feature type="transmembrane region" description="Helical" evidence="5">
    <location>
        <begin position="50"/>
        <end position="71"/>
    </location>
</feature>
<evidence type="ECO:0000313" key="7">
    <source>
        <dbReference type="Proteomes" id="UP000226429"/>
    </source>
</evidence>
<comment type="subcellular location">
    <subcellularLocation>
        <location evidence="1">Membrane</location>
    </subcellularLocation>
</comment>
<evidence type="ECO:0008006" key="8">
    <source>
        <dbReference type="Google" id="ProtNLM"/>
    </source>
</evidence>
<organism evidence="6 7">
    <name type="scientific">Candidatus Aquirickettsiella gammari</name>
    <dbReference type="NCBI Taxonomy" id="2016198"/>
    <lineage>
        <taxon>Bacteria</taxon>
        <taxon>Pseudomonadati</taxon>
        <taxon>Pseudomonadota</taxon>
        <taxon>Gammaproteobacteria</taxon>
        <taxon>Legionellales</taxon>
        <taxon>Coxiellaceae</taxon>
        <taxon>Candidatus Aquirickettsiella</taxon>
    </lineage>
</organism>
<proteinExistence type="predicted"/>
<dbReference type="Pfam" id="PF05101">
    <property type="entry name" value="VirB3"/>
    <property type="match status" value="1"/>
</dbReference>
<evidence type="ECO:0000256" key="2">
    <source>
        <dbReference type="ARBA" id="ARBA00022692"/>
    </source>
</evidence>
<sequence>MYSIEDLNINPLFVALTRSPMLLGVTMDYLGISIMVALCGFILFSSPVYLLIYIPLHVFGVIACAIDHNIFRLLIKKLECLNVLNKGIWGCQSYEPY</sequence>
<dbReference type="Proteomes" id="UP000226429">
    <property type="component" value="Unassembled WGS sequence"/>
</dbReference>
<evidence type="ECO:0000256" key="3">
    <source>
        <dbReference type="ARBA" id="ARBA00022989"/>
    </source>
</evidence>
<evidence type="ECO:0000313" key="6">
    <source>
        <dbReference type="EMBL" id="RDH40001.1"/>
    </source>
</evidence>
<dbReference type="AlphaFoldDB" id="A0A370CFW6"/>
<keyword evidence="4 5" id="KW-0472">Membrane</keyword>
<gene>
    <name evidence="6" type="ORF">CFE62_006055</name>
</gene>
<evidence type="ECO:0000256" key="1">
    <source>
        <dbReference type="ARBA" id="ARBA00004370"/>
    </source>
</evidence>
<accession>A0A370CFW6</accession>
<comment type="caution">
    <text evidence="6">The sequence shown here is derived from an EMBL/GenBank/DDBJ whole genome shotgun (WGS) entry which is preliminary data.</text>
</comment>
<protein>
    <recommendedName>
        <fullName evidence="8">Type IV secretion system protein VirB3</fullName>
    </recommendedName>
</protein>
<keyword evidence="7" id="KW-1185">Reference proteome</keyword>
<dbReference type="EMBL" id="NMOS02000020">
    <property type="protein sequence ID" value="RDH40001.1"/>
    <property type="molecule type" value="Genomic_DNA"/>
</dbReference>
<reference evidence="6 7" key="2">
    <citation type="journal article" date="2018" name="J. Invertebr. Pathol.">
        <title>'Candidatus Aquirickettsiella gammari' (Gammaproteobacteria: Legionellales: Coxiellaceae): A bacterial pathogen of the freshwater crustacean Gammarus fossarum (Malacostraca: Amphipoda).</title>
        <authorList>
            <person name="Bojko J."/>
            <person name="Dunn A.M."/>
            <person name="Stebbing P.D."/>
            <person name="van Aerle R."/>
            <person name="Bacela-Spychalska K."/>
            <person name="Bean T.P."/>
            <person name="Urrutia A."/>
            <person name="Stentiford G.D."/>
        </authorList>
    </citation>
    <scope>NUCLEOTIDE SEQUENCE [LARGE SCALE GENOMIC DNA]</scope>
    <source>
        <strain evidence="6">RA15029</strain>
    </source>
</reference>
<evidence type="ECO:0000256" key="4">
    <source>
        <dbReference type="ARBA" id="ARBA00023136"/>
    </source>
</evidence>
<keyword evidence="2 5" id="KW-0812">Transmembrane</keyword>
<name>A0A370CFW6_9COXI</name>
<dbReference type="InterPro" id="IPR007792">
    <property type="entry name" value="T4SS_VirB3/TrbD/AvhB"/>
</dbReference>
<evidence type="ECO:0000256" key="5">
    <source>
        <dbReference type="SAM" id="Phobius"/>
    </source>
</evidence>
<keyword evidence="3 5" id="KW-1133">Transmembrane helix</keyword>
<dbReference type="GO" id="GO:0016020">
    <property type="term" value="C:membrane"/>
    <property type="evidence" value="ECO:0007669"/>
    <property type="project" value="UniProtKB-SubCell"/>
</dbReference>